<protein>
    <submittedName>
        <fullName evidence="2">Uncharacterized protein</fullName>
    </submittedName>
</protein>
<name>A0A7X3LTS3_9HYPH</name>
<reference evidence="2 3" key="1">
    <citation type="submission" date="2019-12" db="EMBL/GenBank/DDBJ databases">
        <authorList>
            <person name="Li M."/>
        </authorList>
    </citation>
    <scope>NUCLEOTIDE SEQUENCE [LARGE SCALE GENOMIC DNA]</scope>
    <source>
        <strain evidence="2 3">GBMRC 2046</strain>
    </source>
</reference>
<sequence length="84" mass="9432">MPTREERDRLKVEDAKRALEAVHRDSDTIGQSALARTANRVRDHFAAQDKPEDDPIEVWGSRIGRIAGLVFAILLVGYLAVTYL</sequence>
<comment type="caution">
    <text evidence="2">The sequence shown here is derived from an EMBL/GenBank/DDBJ whole genome shotgun (WGS) entry which is preliminary data.</text>
</comment>
<dbReference type="EMBL" id="WUMV01000003">
    <property type="protein sequence ID" value="MXN64962.1"/>
    <property type="molecule type" value="Genomic_DNA"/>
</dbReference>
<keyword evidence="3" id="KW-1185">Reference proteome</keyword>
<keyword evidence="1" id="KW-0472">Membrane</keyword>
<evidence type="ECO:0000313" key="3">
    <source>
        <dbReference type="Proteomes" id="UP000433101"/>
    </source>
</evidence>
<dbReference type="RefSeq" id="WP_160775195.1">
    <property type="nucleotide sequence ID" value="NZ_WUMV01000003.1"/>
</dbReference>
<proteinExistence type="predicted"/>
<dbReference type="Proteomes" id="UP000433101">
    <property type="component" value="Unassembled WGS sequence"/>
</dbReference>
<gene>
    <name evidence="2" type="ORF">GR183_08590</name>
</gene>
<keyword evidence="1" id="KW-0812">Transmembrane</keyword>
<accession>A0A7X3LTS3</accession>
<keyword evidence="1" id="KW-1133">Transmembrane helix</keyword>
<dbReference type="AlphaFoldDB" id="A0A7X3LTS3"/>
<organism evidence="2 3">
    <name type="scientific">Stappia sediminis</name>
    <dbReference type="NCBI Taxonomy" id="2692190"/>
    <lineage>
        <taxon>Bacteria</taxon>
        <taxon>Pseudomonadati</taxon>
        <taxon>Pseudomonadota</taxon>
        <taxon>Alphaproteobacteria</taxon>
        <taxon>Hyphomicrobiales</taxon>
        <taxon>Stappiaceae</taxon>
        <taxon>Stappia</taxon>
    </lineage>
</organism>
<evidence type="ECO:0000313" key="2">
    <source>
        <dbReference type="EMBL" id="MXN64962.1"/>
    </source>
</evidence>
<evidence type="ECO:0000256" key="1">
    <source>
        <dbReference type="SAM" id="Phobius"/>
    </source>
</evidence>
<feature type="transmembrane region" description="Helical" evidence="1">
    <location>
        <begin position="66"/>
        <end position="83"/>
    </location>
</feature>